<proteinExistence type="predicted"/>
<gene>
    <name evidence="2" type="ORF">EWM62_07790</name>
</gene>
<dbReference type="AlphaFoldDB" id="A0A4Q5LLM0"/>
<keyword evidence="1" id="KW-0812">Transmembrane</keyword>
<dbReference type="RefSeq" id="WP_129876108.1">
    <property type="nucleotide sequence ID" value="NZ_SEWG01000003.1"/>
</dbReference>
<dbReference type="OrthoDB" id="771599at2"/>
<evidence type="ECO:0000313" key="2">
    <source>
        <dbReference type="EMBL" id="RYU90548.1"/>
    </source>
</evidence>
<keyword evidence="1" id="KW-1133">Transmembrane helix</keyword>
<evidence type="ECO:0000313" key="3">
    <source>
        <dbReference type="Proteomes" id="UP000293331"/>
    </source>
</evidence>
<dbReference type="Proteomes" id="UP000293331">
    <property type="component" value="Unassembled WGS sequence"/>
</dbReference>
<accession>A0A4Q5LLM0</accession>
<sequence length="98" mass="11303">MDFKKYISKKEIAIIVILILLFILLKERKQVKKDALSLSIHGIVDKVKYGQKNIATVTVHKISFSTYSLIYNKRIHISVGDTVIKDRGSLYLKILKKK</sequence>
<reference evidence="2 3" key="1">
    <citation type="submission" date="2019-02" db="EMBL/GenBank/DDBJ databases">
        <title>Bacterial novel species Mucilaginibacter sp. 17JY9-4 isolated from soil.</title>
        <authorList>
            <person name="Jung H.-Y."/>
        </authorList>
    </citation>
    <scope>NUCLEOTIDE SEQUENCE [LARGE SCALE GENOMIC DNA]</scope>
    <source>
        <strain evidence="2 3">17JY9-4</strain>
    </source>
</reference>
<name>A0A4Q5LLM0_9SPHI</name>
<evidence type="ECO:0000256" key="1">
    <source>
        <dbReference type="SAM" id="Phobius"/>
    </source>
</evidence>
<protein>
    <submittedName>
        <fullName evidence="2">Uncharacterized protein</fullName>
    </submittedName>
</protein>
<organism evidence="2 3">
    <name type="scientific">Mucilaginibacter terrigena</name>
    <dbReference type="NCBI Taxonomy" id="2492395"/>
    <lineage>
        <taxon>Bacteria</taxon>
        <taxon>Pseudomonadati</taxon>
        <taxon>Bacteroidota</taxon>
        <taxon>Sphingobacteriia</taxon>
        <taxon>Sphingobacteriales</taxon>
        <taxon>Sphingobacteriaceae</taxon>
        <taxon>Mucilaginibacter</taxon>
    </lineage>
</organism>
<feature type="transmembrane region" description="Helical" evidence="1">
    <location>
        <begin position="6"/>
        <end position="25"/>
    </location>
</feature>
<keyword evidence="1" id="KW-0472">Membrane</keyword>
<comment type="caution">
    <text evidence="2">The sequence shown here is derived from an EMBL/GenBank/DDBJ whole genome shotgun (WGS) entry which is preliminary data.</text>
</comment>
<dbReference type="EMBL" id="SEWG01000003">
    <property type="protein sequence ID" value="RYU90548.1"/>
    <property type="molecule type" value="Genomic_DNA"/>
</dbReference>
<keyword evidence="3" id="KW-1185">Reference proteome</keyword>